<keyword evidence="3" id="KW-0547">Nucleotide-binding</keyword>
<dbReference type="PANTHER" id="PTHR43394:SF1">
    <property type="entry name" value="ATP-BINDING CASSETTE SUB-FAMILY B MEMBER 10, MITOCHONDRIAL"/>
    <property type="match status" value="1"/>
</dbReference>
<dbReference type="PROSITE" id="PS50929">
    <property type="entry name" value="ABC_TM1F"/>
    <property type="match status" value="1"/>
</dbReference>
<accession>A0A8D5FTE3</accession>
<evidence type="ECO:0000256" key="4">
    <source>
        <dbReference type="ARBA" id="ARBA00022840"/>
    </source>
</evidence>
<dbReference type="EMBL" id="AP024086">
    <property type="protein sequence ID" value="BCL59537.1"/>
    <property type="molecule type" value="Genomic_DNA"/>
</dbReference>
<evidence type="ECO:0000313" key="10">
    <source>
        <dbReference type="EMBL" id="BCL59537.1"/>
    </source>
</evidence>
<proteinExistence type="predicted"/>
<evidence type="ECO:0000256" key="1">
    <source>
        <dbReference type="ARBA" id="ARBA00004141"/>
    </source>
</evidence>
<feature type="transmembrane region" description="Helical" evidence="7">
    <location>
        <begin position="32"/>
        <end position="52"/>
    </location>
</feature>
<dbReference type="InterPro" id="IPR011527">
    <property type="entry name" value="ABC1_TM_dom"/>
</dbReference>
<dbReference type="InterPro" id="IPR003593">
    <property type="entry name" value="AAA+_ATPase"/>
</dbReference>
<feature type="transmembrane region" description="Helical" evidence="7">
    <location>
        <begin position="261"/>
        <end position="285"/>
    </location>
</feature>
<dbReference type="PANTHER" id="PTHR43394">
    <property type="entry name" value="ATP-DEPENDENT PERMEASE MDL1, MITOCHONDRIAL"/>
    <property type="match status" value="1"/>
</dbReference>
<dbReference type="SMART" id="SM00382">
    <property type="entry name" value="AAA"/>
    <property type="match status" value="1"/>
</dbReference>
<dbReference type="PROSITE" id="PS50893">
    <property type="entry name" value="ABC_TRANSPORTER_2"/>
    <property type="match status" value="1"/>
</dbReference>
<evidence type="ECO:0000259" key="8">
    <source>
        <dbReference type="PROSITE" id="PS50893"/>
    </source>
</evidence>
<dbReference type="GO" id="GO:0016020">
    <property type="term" value="C:membrane"/>
    <property type="evidence" value="ECO:0007669"/>
    <property type="project" value="UniProtKB-SubCell"/>
</dbReference>
<evidence type="ECO:0000259" key="9">
    <source>
        <dbReference type="PROSITE" id="PS50929"/>
    </source>
</evidence>
<feature type="transmembrane region" description="Helical" evidence="7">
    <location>
        <begin position="156"/>
        <end position="176"/>
    </location>
</feature>
<name>A0A8D5FTE3_9BACT</name>
<dbReference type="InterPro" id="IPR039421">
    <property type="entry name" value="Type_1_exporter"/>
</dbReference>
<evidence type="ECO:0000313" key="11">
    <source>
        <dbReference type="Proteomes" id="UP000826725"/>
    </source>
</evidence>
<feature type="transmembrane region" description="Helical" evidence="7">
    <location>
        <begin position="182"/>
        <end position="203"/>
    </location>
</feature>
<keyword evidence="2 7" id="KW-0812">Transmembrane</keyword>
<evidence type="ECO:0000256" key="3">
    <source>
        <dbReference type="ARBA" id="ARBA00022741"/>
    </source>
</evidence>
<keyword evidence="6 7" id="KW-0472">Membrane</keyword>
<dbReference type="FunFam" id="3.40.50.300:FF:000218">
    <property type="entry name" value="Multidrug ABC transporter ATP-binding protein"/>
    <property type="match status" value="1"/>
</dbReference>
<dbReference type="CDD" id="cd18544">
    <property type="entry name" value="ABC_6TM_TmrA_like"/>
    <property type="match status" value="1"/>
</dbReference>
<organism evidence="10 11">
    <name type="scientific">Desulfomarina profundi</name>
    <dbReference type="NCBI Taxonomy" id="2772557"/>
    <lineage>
        <taxon>Bacteria</taxon>
        <taxon>Pseudomonadati</taxon>
        <taxon>Thermodesulfobacteriota</taxon>
        <taxon>Desulfobulbia</taxon>
        <taxon>Desulfobulbales</taxon>
        <taxon>Desulfobulbaceae</taxon>
        <taxon>Desulfomarina</taxon>
    </lineage>
</organism>
<reference evidence="10" key="1">
    <citation type="submission" date="2020-09" db="EMBL/GenBank/DDBJ databases">
        <title>Desulfogranum mesoprofundum gen. nov., sp. nov., a novel mesophilic, sulfate-reducing chemolithoautotroph isolated from a deep-sea hydrothermal vent chimney in the Suiyo Seamount.</title>
        <authorList>
            <person name="Hashimoto Y."/>
            <person name="Nakagawa S."/>
        </authorList>
    </citation>
    <scope>NUCLEOTIDE SEQUENCE</scope>
    <source>
        <strain evidence="10">KT2</strain>
    </source>
</reference>
<keyword evidence="11" id="KW-1185">Reference proteome</keyword>
<feature type="domain" description="ABC transmembrane type-1" evidence="9">
    <location>
        <begin position="36"/>
        <end position="324"/>
    </location>
</feature>
<dbReference type="GO" id="GO:0015421">
    <property type="term" value="F:ABC-type oligopeptide transporter activity"/>
    <property type="evidence" value="ECO:0007669"/>
    <property type="project" value="TreeGrafter"/>
</dbReference>
<evidence type="ECO:0000256" key="2">
    <source>
        <dbReference type="ARBA" id="ARBA00022692"/>
    </source>
</evidence>
<dbReference type="InterPro" id="IPR003439">
    <property type="entry name" value="ABC_transporter-like_ATP-bd"/>
</dbReference>
<evidence type="ECO:0000256" key="7">
    <source>
        <dbReference type="SAM" id="Phobius"/>
    </source>
</evidence>
<dbReference type="AlphaFoldDB" id="A0A8D5FTE3"/>
<dbReference type="Pfam" id="PF00005">
    <property type="entry name" value="ABC_tran"/>
    <property type="match status" value="1"/>
</dbReference>
<feature type="transmembrane region" description="Helical" evidence="7">
    <location>
        <begin position="82"/>
        <end position="106"/>
    </location>
</feature>
<keyword evidence="5 7" id="KW-1133">Transmembrane helix</keyword>
<gene>
    <name evidence="10" type="ORF">DGMP_02300</name>
</gene>
<evidence type="ECO:0000256" key="6">
    <source>
        <dbReference type="ARBA" id="ARBA00023136"/>
    </source>
</evidence>
<evidence type="ECO:0000256" key="5">
    <source>
        <dbReference type="ARBA" id="ARBA00022989"/>
    </source>
</evidence>
<dbReference type="Pfam" id="PF00664">
    <property type="entry name" value="ABC_membrane"/>
    <property type="match status" value="1"/>
</dbReference>
<protein>
    <submittedName>
        <fullName evidence="10">Lipid A ABC transporter permease/ATP-binding protein</fullName>
    </submittedName>
</protein>
<feature type="domain" description="ABC transporter" evidence="8">
    <location>
        <begin position="358"/>
        <end position="593"/>
    </location>
</feature>
<dbReference type="Proteomes" id="UP000826725">
    <property type="component" value="Chromosome"/>
</dbReference>
<dbReference type="GO" id="GO:0016887">
    <property type="term" value="F:ATP hydrolysis activity"/>
    <property type="evidence" value="ECO:0007669"/>
    <property type="project" value="InterPro"/>
</dbReference>
<comment type="subcellular location">
    <subcellularLocation>
        <location evidence="1">Membrane</location>
        <topology evidence="1">Multi-pass membrane protein</topology>
    </subcellularLocation>
</comment>
<dbReference type="GO" id="GO:0005524">
    <property type="term" value="F:ATP binding"/>
    <property type="evidence" value="ECO:0007669"/>
    <property type="project" value="UniProtKB-KW"/>
</dbReference>
<sequence length="597" mass="67049">MKNFGYSEEGARISLGDFQLWRRIAMFCRPHLPRLFLALVLSLLVTGATLALPHLMQNGIDNFITNHNLTDHLRIAGLMRTAIFYGGIVGALFVASFCQIMVLEWIGQSIMHTIRQELFSHLLSLDMAFFNSTPTGRLVTRLTNDIQNMHEMFTSVIITLFNDLLRLGAIIVLLYLMNPNLAALMTIFVPLSLIITVSFARLARERFRAIRTQLARLNSFLSETISGIAILQLFGREESSRQEFEELSEGFLHHALRQIKLFGTFMPLTEFMSSTAVAMILWYGGGEVLENRLTLGELVAFLSYMRLFFQPLRELSQKYSIVQSAMASAERIFQLLDRKSNLKQPAQPKKITNPKGRLQFKNITFSYNKIEKTPLIEEMSLTIEAGETVALVGTTGSGKTTLVSLLLRFYDPEKGNITIDGVNISELDLHELRTLIGVILQEVLILQDTLLANIVLDTGRTRTDVENIMRKTGMTRFVEKLPEGLDTLIGEGGQELSTGEKQLLAFARVLCKDPAILILDEATAAIDTESENILEEAIADSFTGRTSLIIAHRLSTIRRADRIIVMQAGKIIEQGTHMTLLNKKGEYARMVAMDRKG</sequence>
<dbReference type="KEGG" id="dbk:DGMP_02300"/>
<dbReference type="RefSeq" id="WP_228855755.1">
    <property type="nucleotide sequence ID" value="NZ_AP024086.1"/>
</dbReference>
<keyword evidence="4" id="KW-0067">ATP-binding</keyword>